<reference evidence="2" key="2">
    <citation type="submission" date="2018-03" db="EMBL/GenBank/DDBJ databases">
        <title>The Triticum urartu genome reveals the dynamic nature of wheat genome evolution.</title>
        <authorList>
            <person name="Ling H."/>
            <person name="Ma B."/>
            <person name="Shi X."/>
            <person name="Liu H."/>
            <person name="Dong L."/>
            <person name="Sun H."/>
            <person name="Cao Y."/>
            <person name="Gao Q."/>
            <person name="Zheng S."/>
            <person name="Li Y."/>
            <person name="Yu Y."/>
            <person name="Du H."/>
            <person name="Qi M."/>
            <person name="Li Y."/>
            <person name="Yu H."/>
            <person name="Cui Y."/>
            <person name="Wang N."/>
            <person name="Chen C."/>
            <person name="Wu H."/>
            <person name="Zhao Y."/>
            <person name="Zhang J."/>
            <person name="Li Y."/>
            <person name="Zhou W."/>
            <person name="Zhang B."/>
            <person name="Hu W."/>
            <person name="Eijk M."/>
            <person name="Tang J."/>
            <person name="Witsenboer H."/>
            <person name="Zhao S."/>
            <person name="Li Z."/>
            <person name="Zhang A."/>
            <person name="Wang D."/>
            <person name="Liang C."/>
        </authorList>
    </citation>
    <scope>NUCLEOTIDE SEQUENCE [LARGE SCALE GENOMIC DNA]</scope>
    <source>
        <strain evidence="2">cv. G1812</strain>
    </source>
</reference>
<dbReference type="Proteomes" id="UP000015106">
    <property type="component" value="Chromosome 3"/>
</dbReference>
<reference evidence="3" key="1">
    <citation type="journal article" date="2013" name="Nature">
        <title>Draft genome of the wheat A-genome progenitor Triticum urartu.</title>
        <authorList>
            <person name="Ling H.Q."/>
            <person name="Zhao S."/>
            <person name="Liu D."/>
            <person name="Wang J."/>
            <person name="Sun H."/>
            <person name="Zhang C."/>
            <person name="Fan H."/>
            <person name="Li D."/>
            <person name="Dong L."/>
            <person name="Tao Y."/>
            <person name="Gao C."/>
            <person name="Wu H."/>
            <person name="Li Y."/>
            <person name="Cui Y."/>
            <person name="Guo X."/>
            <person name="Zheng S."/>
            <person name="Wang B."/>
            <person name="Yu K."/>
            <person name="Liang Q."/>
            <person name="Yang W."/>
            <person name="Lou X."/>
            <person name="Chen J."/>
            <person name="Feng M."/>
            <person name="Jian J."/>
            <person name="Zhang X."/>
            <person name="Luo G."/>
            <person name="Jiang Y."/>
            <person name="Liu J."/>
            <person name="Wang Z."/>
            <person name="Sha Y."/>
            <person name="Zhang B."/>
            <person name="Wu H."/>
            <person name="Tang D."/>
            <person name="Shen Q."/>
            <person name="Xue P."/>
            <person name="Zou S."/>
            <person name="Wang X."/>
            <person name="Liu X."/>
            <person name="Wang F."/>
            <person name="Yang Y."/>
            <person name="An X."/>
            <person name="Dong Z."/>
            <person name="Zhang K."/>
            <person name="Zhang X."/>
            <person name="Luo M.C."/>
            <person name="Dvorak J."/>
            <person name="Tong Y."/>
            <person name="Wang J."/>
            <person name="Yang H."/>
            <person name="Li Z."/>
            <person name="Wang D."/>
            <person name="Zhang A."/>
            <person name="Wang J."/>
        </authorList>
    </citation>
    <scope>NUCLEOTIDE SEQUENCE</scope>
    <source>
        <strain evidence="3">cv. G1812</strain>
    </source>
</reference>
<accession>A0A8R7U0V6</accession>
<dbReference type="AlphaFoldDB" id="A0A8R7U0V6"/>
<organism evidence="2 3">
    <name type="scientific">Triticum urartu</name>
    <name type="common">Red wild einkorn</name>
    <name type="synonym">Crithodium urartu</name>
    <dbReference type="NCBI Taxonomy" id="4572"/>
    <lineage>
        <taxon>Eukaryota</taxon>
        <taxon>Viridiplantae</taxon>
        <taxon>Streptophyta</taxon>
        <taxon>Embryophyta</taxon>
        <taxon>Tracheophyta</taxon>
        <taxon>Spermatophyta</taxon>
        <taxon>Magnoliopsida</taxon>
        <taxon>Liliopsida</taxon>
        <taxon>Poales</taxon>
        <taxon>Poaceae</taxon>
        <taxon>BOP clade</taxon>
        <taxon>Pooideae</taxon>
        <taxon>Triticodae</taxon>
        <taxon>Triticeae</taxon>
        <taxon>Triticinae</taxon>
        <taxon>Triticum</taxon>
    </lineage>
</organism>
<dbReference type="Gramene" id="TuG1812G0300004631.01.T01">
    <property type="protein sequence ID" value="TuG1812G0300004631.01.T01.cds468186"/>
    <property type="gene ID" value="TuG1812G0300004631.01"/>
</dbReference>
<name>A0A8R7U0V6_TRIUA</name>
<proteinExistence type="predicted"/>
<dbReference type="EnsemblPlants" id="TuG1812G0300004631.01.T01">
    <property type="protein sequence ID" value="TuG1812G0300004631.01.T01.cds468186"/>
    <property type="gene ID" value="TuG1812G0300004631.01"/>
</dbReference>
<evidence type="ECO:0000313" key="3">
    <source>
        <dbReference type="Proteomes" id="UP000015106"/>
    </source>
</evidence>
<protein>
    <submittedName>
        <fullName evidence="2">Uncharacterized protein</fullName>
    </submittedName>
</protein>
<evidence type="ECO:0000256" key="1">
    <source>
        <dbReference type="SAM" id="MobiDB-lite"/>
    </source>
</evidence>
<feature type="compositionally biased region" description="Pro residues" evidence="1">
    <location>
        <begin position="26"/>
        <end position="39"/>
    </location>
</feature>
<keyword evidence="3" id="KW-1185">Reference proteome</keyword>
<evidence type="ECO:0000313" key="2">
    <source>
        <dbReference type="EnsemblPlants" id="TuG1812G0300004631.01.T01.cds468186"/>
    </source>
</evidence>
<reference evidence="2" key="3">
    <citation type="submission" date="2022-06" db="UniProtKB">
        <authorList>
            <consortium name="EnsemblPlants"/>
        </authorList>
    </citation>
    <scope>IDENTIFICATION</scope>
</reference>
<feature type="region of interest" description="Disordered" evidence="1">
    <location>
        <begin position="1"/>
        <end position="72"/>
    </location>
</feature>
<sequence>MSSMPWKDSASALSGTGPTAPRILGAPPPPPPREGPAPTAPRILGSGAEEAPSPACVPAWPAALERSSPAAG</sequence>